<dbReference type="STRING" id="84645.A0A498M7D1"/>
<feature type="region of interest" description="Disordered" evidence="1">
    <location>
        <begin position="99"/>
        <end position="140"/>
    </location>
</feature>
<accession>A0A498M7D1</accession>
<keyword evidence="3" id="KW-1185">Reference proteome</keyword>
<dbReference type="Proteomes" id="UP000290572">
    <property type="component" value="Unassembled WGS sequence"/>
</dbReference>
<name>A0A498M7D1_LABRO</name>
<dbReference type="AlphaFoldDB" id="A0A498M7D1"/>
<dbReference type="Gene3D" id="3.90.1150.10">
    <property type="entry name" value="Aspartate Aminotransferase, domain 1"/>
    <property type="match status" value="1"/>
</dbReference>
<protein>
    <submittedName>
        <fullName evidence="2">Histidine decarboxylase</fullName>
    </submittedName>
</protein>
<dbReference type="EMBL" id="QBIY01012790">
    <property type="protein sequence ID" value="RXN16410.1"/>
    <property type="molecule type" value="Genomic_DNA"/>
</dbReference>
<evidence type="ECO:0000256" key="1">
    <source>
        <dbReference type="SAM" id="MobiDB-lite"/>
    </source>
</evidence>
<evidence type="ECO:0000313" key="3">
    <source>
        <dbReference type="Proteomes" id="UP000290572"/>
    </source>
</evidence>
<reference evidence="2 3" key="1">
    <citation type="submission" date="2018-03" db="EMBL/GenBank/DDBJ databases">
        <title>Draft genome sequence of Rohu Carp (Labeo rohita).</title>
        <authorList>
            <person name="Das P."/>
            <person name="Kushwaha B."/>
            <person name="Joshi C.G."/>
            <person name="Kumar D."/>
            <person name="Nagpure N.S."/>
            <person name="Sahoo L."/>
            <person name="Das S.P."/>
            <person name="Bit A."/>
            <person name="Patnaik S."/>
            <person name="Meher P.K."/>
            <person name="Jayasankar P."/>
            <person name="Koringa P.G."/>
            <person name="Patel N.V."/>
            <person name="Hinsu A.T."/>
            <person name="Kumar R."/>
            <person name="Pandey M."/>
            <person name="Agarwal S."/>
            <person name="Srivastava S."/>
            <person name="Singh M."/>
            <person name="Iquebal M.A."/>
            <person name="Jaiswal S."/>
            <person name="Angadi U.B."/>
            <person name="Kumar N."/>
            <person name="Raza M."/>
            <person name="Shah T.M."/>
            <person name="Rai A."/>
            <person name="Jena J.K."/>
        </authorList>
    </citation>
    <scope>NUCLEOTIDE SEQUENCE [LARGE SCALE GENOMIC DNA]</scope>
    <source>
        <strain evidence="2">DASCIFA01</strain>
        <tissue evidence="2">Testis</tissue>
    </source>
</reference>
<evidence type="ECO:0000313" key="2">
    <source>
        <dbReference type="EMBL" id="RXN16410.1"/>
    </source>
</evidence>
<comment type="caution">
    <text evidence="2">The sequence shown here is derived from an EMBL/GenBank/DDBJ whole genome shotgun (WGS) entry which is preliminary data.</text>
</comment>
<dbReference type="InterPro" id="IPR015422">
    <property type="entry name" value="PyrdxlP-dep_Trfase_small"/>
</dbReference>
<gene>
    <name evidence="2" type="ORF">ROHU_027516</name>
</gene>
<proteinExistence type="predicted"/>
<sequence>MFLIPAAIGNKLIIRFAVTSQFTSAQDIQRDWTLIQQTAREVLRSCALTRQPSVISDESCEENEDDAPLTIHAELSRMRLEPMIDERLVRQGQRRAIRSLSCSAELPPARPERAPPQRDAPLEQIPERDPPLPAQHRAQKRLLKFHSVPSLSQQIFMCSS</sequence>
<organism evidence="2 3">
    <name type="scientific">Labeo rohita</name>
    <name type="common">Indian major carp</name>
    <name type="synonym">Cyprinus rohita</name>
    <dbReference type="NCBI Taxonomy" id="84645"/>
    <lineage>
        <taxon>Eukaryota</taxon>
        <taxon>Metazoa</taxon>
        <taxon>Chordata</taxon>
        <taxon>Craniata</taxon>
        <taxon>Vertebrata</taxon>
        <taxon>Euteleostomi</taxon>
        <taxon>Actinopterygii</taxon>
        <taxon>Neopterygii</taxon>
        <taxon>Teleostei</taxon>
        <taxon>Ostariophysi</taxon>
        <taxon>Cypriniformes</taxon>
        <taxon>Cyprinidae</taxon>
        <taxon>Labeoninae</taxon>
        <taxon>Labeonini</taxon>
        <taxon>Labeo</taxon>
    </lineage>
</organism>